<gene>
    <name evidence="1" type="ORF">GNZ18_27450</name>
</gene>
<organism evidence="1 2">
    <name type="scientific">Actinomadura litoris</name>
    <dbReference type="NCBI Taxonomy" id="2678616"/>
    <lineage>
        <taxon>Bacteria</taxon>
        <taxon>Bacillati</taxon>
        <taxon>Actinomycetota</taxon>
        <taxon>Actinomycetes</taxon>
        <taxon>Streptosporangiales</taxon>
        <taxon>Thermomonosporaceae</taxon>
        <taxon>Actinomadura</taxon>
    </lineage>
</organism>
<evidence type="ECO:0000313" key="1">
    <source>
        <dbReference type="EMBL" id="MUN40304.1"/>
    </source>
</evidence>
<reference evidence="1 2" key="1">
    <citation type="submission" date="2019-11" db="EMBL/GenBank/DDBJ databases">
        <authorList>
            <person name="Cao P."/>
        </authorList>
    </citation>
    <scope>NUCLEOTIDE SEQUENCE [LARGE SCALE GENOMIC DNA]</scope>
    <source>
        <strain evidence="1 2">NEAU-AAG5</strain>
    </source>
</reference>
<dbReference type="Pfam" id="PF08974">
    <property type="entry name" value="DUF1877"/>
    <property type="match status" value="1"/>
</dbReference>
<dbReference type="InterPro" id="IPR015068">
    <property type="entry name" value="DUF1877"/>
</dbReference>
<protein>
    <submittedName>
        <fullName evidence="1">DUF1877 family protein</fullName>
    </submittedName>
</protein>
<evidence type="ECO:0000313" key="2">
    <source>
        <dbReference type="Proteomes" id="UP000432015"/>
    </source>
</evidence>
<dbReference type="Proteomes" id="UP000432015">
    <property type="component" value="Unassembled WGS sequence"/>
</dbReference>
<dbReference type="InterPro" id="IPR035944">
    <property type="entry name" value="YfbM-like_sf"/>
</dbReference>
<dbReference type="SUPFAM" id="SSF111069">
    <property type="entry name" value="Hypothetical protein yfbM"/>
    <property type="match status" value="1"/>
</dbReference>
<sequence>MGLAMSYLRVPPVLEGEQDPGRIARHIFGTPDWRRRAAPQGFDLGGAWQAMHYLVTGDPWEGRQPEADAVCGGRLLTEDGADELGMDVIYLAPERVKPAADHLAATPFAEIAGRFDPAAMAKAGVQDARGLDGSARDRFLRPAYEGLTAFFGAAATEGQAVYKVMTPTR</sequence>
<dbReference type="Gene3D" id="3.40.1760.10">
    <property type="entry name" value="YfbM-like super family"/>
    <property type="match status" value="1"/>
</dbReference>
<dbReference type="EMBL" id="WOFH01000010">
    <property type="protein sequence ID" value="MUN40304.1"/>
    <property type="molecule type" value="Genomic_DNA"/>
</dbReference>
<name>A0A7K1L796_9ACTN</name>
<dbReference type="AlphaFoldDB" id="A0A7K1L796"/>
<keyword evidence="2" id="KW-1185">Reference proteome</keyword>
<proteinExistence type="predicted"/>
<accession>A0A7K1L796</accession>
<comment type="caution">
    <text evidence="1">The sequence shown here is derived from an EMBL/GenBank/DDBJ whole genome shotgun (WGS) entry which is preliminary data.</text>
</comment>